<dbReference type="GO" id="GO:0030313">
    <property type="term" value="C:cell envelope"/>
    <property type="evidence" value="ECO:0007669"/>
    <property type="project" value="UniProtKB-SubCell"/>
</dbReference>
<protein>
    <recommendedName>
        <fullName evidence="8">ABC transporter substrate-binding protein</fullName>
    </recommendedName>
</protein>
<proteinExistence type="inferred from homology"/>
<evidence type="ECO:0000256" key="5">
    <source>
        <dbReference type="RuleBase" id="RU003512"/>
    </source>
</evidence>
<dbReference type="InterPro" id="IPR006127">
    <property type="entry name" value="ZnuA-like"/>
</dbReference>
<evidence type="ECO:0000256" key="3">
    <source>
        <dbReference type="ARBA" id="ARBA00022723"/>
    </source>
</evidence>
<comment type="similarity">
    <text evidence="5">Belongs to the bacterial solute-binding protein 9 family.</text>
</comment>
<dbReference type="PRINTS" id="PR00690">
    <property type="entry name" value="ADHESNFAMILY"/>
</dbReference>
<comment type="caution">
    <text evidence="6">The sequence shown here is derived from an EMBL/GenBank/DDBJ whole genome shotgun (WGS) entry which is preliminary data.</text>
</comment>
<gene>
    <name evidence="6" type="ORF">EFY87_08155</name>
</gene>
<evidence type="ECO:0000313" key="6">
    <source>
        <dbReference type="EMBL" id="RNI22952.1"/>
    </source>
</evidence>
<dbReference type="PANTHER" id="PTHR42953:SF1">
    <property type="entry name" value="METAL-BINDING PROTEIN HI_0362-RELATED"/>
    <property type="match status" value="1"/>
</dbReference>
<dbReference type="PANTHER" id="PTHR42953">
    <property type="entry name" value="HIGH-AFFINITY ZINC UPTAKE SYSTEM PROTEIN ZNUA-RELATED"/>
    <property type="match status" value="1"/>
</dbReference>
<dbReference type="AlphaFoldDB" id="A0A3M9MBK0"/>
<keyword evidence="3" id="KW-0479">Metal-binding</keyword>
<sequence length="288" mass="30063">MAACGSGSGGSGASSEGKGAQVQVVASTNVYGNIVQQIGGAHVAVTSILSDPNVDPHEYEASTKNAAAVSRSKVVVDNGVGYDDFMNDLVKNSGANPTVVTVSKVLGITGKNPNPHLWYDVPQMPKVASSIADALAKADPANAAEFHANAKKFATSLDPIEKATQAIKSKFTGTEIAYTERVAGYLVDNAGLKLGIPASFAQSVEDGDDPSPADTKAFTDALTNHTVKALIYNSQVTDKQTDALKQDAQTAKVPLVPVSETMPTNAKDYQAWQLSQVQALQKALEESQ</sequence>
<keyword evidence="7" id="KW-1185">Reference proteome</keyword>
<dbReference type="GO" id="GO:0007155">
    <property type="term" value="P:cell adhesion"/>
    <property type="evidence" value="ECO:0007669"/>
    <property type="project" value="InterPro"/>
</dbReference>
<dbReference type="OrthoDB" id="5296019at2"/>
<dbReference type="Pfam" id="PF01297">
    <property type="entry name" value="ZnuA"/>
    <property type="match status" value="1"/>
</dbReference>
<evidence type="ECO:0000256" key="2">
    <source>
        <dbReference type="ARBA" id="ARBA00022448"/>
    </source>
</evidence>
<organism evidence="6 7">
    <name type="scientific">Flexivirga caeni</name>
    <dbReference type="NCBI Taxonomy" id="2294115"/>
    <lineage>
        <taxon>Bacteria</taxon>
        <taxon>Bacillati</taxon>
        <taxon>Actinomycetota</taxon>
        <taxon>Actinomycetes</taxon>
        <taxon>Micrococcales</taxon>
        <taxon>Dermacoccaceae</taxon>
        <taxon>Flexivirga</taxon>
    </lineage>
</organism>
<dbReference type="Gene3D" id="3.40.50.1980">
    <property type="entry name" value="Nitrogenase molybdenum iron protein domain"/>
    <property type="match status" value="2"/>
</dbReference>
<reference evidence="6 7" key="1">
    <citation type="submission" date="2018-11" db="EMBL/GenBank/DDBJ databases">
        <title>Draft genome of Simplicispira Flexivirga sp. BO-16.</title>
        <authorList>
            <person name="Im W.T."/>
        </authorList>
    </citation>
    <scope>NUCLEOTIDE SEQUENCE [LARGE SCALE GENOMIC DNA]</scope>
    <source>
        <strain evidence="6 7">BO-16</strain>
    </source>
</reference>
<dbReference type="GO" id="GO:0030001">
    <property type="term" value="P:metal ion transport"/>
    <property type="evidence" value="ECO:0007669"/>
    <property type="project" value="InterPro"/>
</dbReference>
<keyword evidence="4" id="KW-0732">Signal</keyword>
<dbReference type="InterPro" id="IPR006128">
    <property type="entry name" value="Lipoprotein_PsaA-like"/>
</dbReference>
<dbReference type="EMBL" id="RJJQ01000007">
    <property type="protein sequence ID" value="RNI22952.1"/>
    <property type="molecule type" value="Genomic_DNA"/>
</dbReference>
<name>A0A3M9MBK0_9MICO</name>
<dbReference type="InterPro" id="IPR050492">
    <property type="entry name" value="Bact_metal-bind_prot9"/>
</dbReference>
<keyword evidence="2 5" id="KW-0813">Transport</keyword>
<accession>A0A3M9MBK0</accession>
<dbReference type="Proteomes" id="UP000271678">
    <property type="component" value="Unassembled WGS sequence"/>
</dbReference>
<dbReference type="SUPFAM" id="SSF53807">
    <property type="entry name" value="Helical backbone' metal receptor"/>
    <property type="match status" value="1"/>
</dbReference>
<evidence type="ECO:0000256" key="4">
    <source>
        <dbReference type="ARBA" id="ARBA00022729"/>
    </source>
</evidence>
<evidence type="ECO:0008006" key="8">
    <source>
        <dbReference type="Google" id="ProtNLM"/>
    </source>
</evidence>
<dbReference type="GO" id="GO:0046872">
    <property type="term" value="F:metal ion binding"/>
    <property type="evidence" value="ECO:0007669"/>
    <property type="project" value="UniProtKB-KW"/>
</dbReference>
<comment type="subcellular location">
    <subcellularLocation>
        <location evidence="1">Cell envelope</location>
    </subcellularLocation>
</comment>
<evidence type="ECO:0000256" key="1">
    <source>
        <dbReference type="ARBA" id="ARBA00004196"/>
    </source>
</evidence>
<evidence type="ECO:0000313" key="7">
    <source>
        <dbReference type="Proteomes" id="UP000271678"/>
    </source>
</evidence>